<dbReference type="InterPro" id="IPR011042">
    <property type="entry name" value="6-blade_b-propeller_TolB-like"/>
</dbReference>
<evidence type="ECO:0000313" key="3">
    <source>
        <dbReference type="EMBL" id="NIR75735.1"/>
    </source>
</evidence>
<reference evidence="3 4" key="1">
    <citation type="submission" date="2020-01" db="EMBL/GenBank/DDBJ databases">
        <title>Genomes assembled from Gulf of Kutch pelagic sediment metagenomes.</title>
        <authorList>
            <person name="Chandrashekar M."/>
            <person name="Mahajan M.S."/>
            <person name="Dave K.J."/>
            <person name="Vatsa P."/>
            <person name="Nathani N.M."/>
        </authorList>
    </citation>
    <scope>NUCLEOTIDE SEQUENCE [LARGE SCALE GENOMIC DNA]</scope>
    <source>
        <strain evidence="3">KS3-K002</strain>
    </source>
</reference>
<dbReference type="Proteomes" id="UP000702544">
    <property type="component" value="Unassembled WGS sequence"/>
</dbReference>
<dbReference type="Gene3D" id="2.120.10.30">
    <property type="entry name" value="TolB, C-terminal domain"/>
    <property type="match status" value="2"/>
</dbReference>
<dbReference type="Gene3D" id="2.40.160.50">
    <property type="entry name" value="membrane protein fhac: a member of the omp85/tpsb transporter family"/>
    <property type="match status" value="1"/>
</dbReference>
<accession>A0AAE5CCJ8</accession>
<comment type="caution">
    <text evidence="3">The sequence shown here is derived from an EMBL/GenBank/DDBJ whole genome shotgun (WGS) entry which is preliminary data.</text>
</comment>
<dbReference type="Pfam" id="PF13485">
    <property type="entry name" value="Peptidase_MA_2"/>
    <property type="match status" value="1"/>
</dbReference>
<dbReference type="PANTHER" id="PTHR36842:SF1">
    <property type="entry name" value="PROTEIN TOLB"/>
    <property type="match status" value="1"/>
</dbReference>
<evidence type="ECO:0000259" key="2">
    <source>
        <dbReference type="Pfam" id="PF13485"/>
    </source>
</evidence>
<gene>
    <name evidence="3" type="ORF">GWO12_11600</name>
</gene>
<evidence type="ECO:0000256" key="1">
    <source>
        <dbReference type="ARBA" id="ARBA00009820"/>
    </source>
</evidence>
<protein>
    <recommendedName>
        <fullName evidence="2">Peptidase MA-like domain-containing protein</fullName>
    </recommendedName>
</protein>
<dbReference type="InterPro" id="IPR011659">
    <property type="entry name" value="WD40"/>
</dbReference>
<proteinExistence type="inferred from homology"/>
<dbReference type="PANTHER" id="PTHR36842">
    <property type="entry name" value="PROTEIN TOLB HOMOLOG"/>
    <property type="match status" value="1"/>
</dbReference>
<comment type="similarity">
    <text evidence="1">Belongs to the TolB family.</text>
</comment>
<feature type="domain" description="Peptidase MA-like" evidence="2">
    <location>
        <begin position="106"/>
        <end position="291"/>
    </location>
</feature>
<organism evidence="3 4">
    <name type="scientific">Candidatus Kutchimonas denitrificans</name>
    <dbReference type="NCBI Taxonomy" id="3056748"/>
    <lineage>
        <taxon>Bacteria</taxon>
        <taxon>Pseudomonadati</taxon>
        <taxon>Gemmatimonadota</taxon>
        <taxon>Gemmatimonadia</taxon>
        <taxon>Candidatus Palauibacterales</taxon>
        <taxon>Candidatus Palauibacteraceae</taxon>
        <taxon>Candidatus Kutchimonas</taxon>
    </lineage>
</organism>
<dbReference type="AlphaFoldDB" id="A0AAE5CCJ8"/>
<dbReference type="InterPro" id="IPR039568">
    <property type="entry name" value="Peptidase_MA-like_dom"/>
</dbReference>
<sequence>MLNNITMIVSSLSGPLGFVRMRAVGRPPVRALAGAAALLALAAGPLQAQYVPFGKNKVQYTDFEWHILSGPRVDVYYYPEEEELARSALAYAEESFDSLVVLFQHRPFRRVPLFIYSSHQHFEQTNLTPGFLPEGVAGFTEFLKRRIALPFNGSYTDFQHTIRHELVHFFQLSKLTRVFDQYPRFSGPGIPLWWSEGLAERWSSEQDSDDEMFIRDMVLSGRLPSLMSITYDRSFLAYPLGGQIHEYLGERFGYGRVAEFYDDVWKYSSFEDAVAGVYGISLEELDRQWRFELEREYFPLYEHRSPVNVDARALIAEDLPNFKPSVHDGPQGPEVFFMSPRTGYTTIYRMPLGGGDSSIRPVVEGDKSEEFESLHFFSSRLDVSSGNKLVFVSKYLEKDAIQVYDLERERVVGRYQFDELVALSSPAWSPDGKKVVFSGLSVAGPSNLYILDFETQEHHPITDDRFLESDPDWSPDGRYIVYSSDATSWGADGGTNLFLHEVETGATRYLTYGPWKDSDPRFAPHGERIVFTSDRTGVHDLYIADLDGEGGRLTNYTGDIFDADWLPDGSGMVFSAYEDGTFNLYLKELAPRGQPATDLALVDRFGPPGPGLAMGWGWKELGSETVAEVQSRPYRTKYGLDFAAGQAAFAPGFGSAQGAQFLASDMLGDHLIFFSVVTQNFGDLNDIFDSFAGQIMYLNLSRRVNWGVGAFRFNGRFVDAAFSDIYQEKTFGGFFVASYPFSKFRRLELQTTLEYSDRLDTEEFFLVEPVTDVDDISLTRKGLISTNSLSYVKDNTLWLNTGPIAGTRYNFSVGVVTDLTHARAENYTLLADIRRYFRTSLLSAYAVRLFGYYSDGAIPARIAMGGPYTLRLYPFLGFIGSRAWLVSQEWRFPLMHGLALAFPFGTIRFPGVQGALFVDMGGIWQETRKLRGTWGSYGVSFRMPILFPIVLRLDVGKRFTIGNLPTFRLEDFHGTEVDFFIGFNY</sequence>
<evidence type="ECO:0000313" key="4">
    <source>
        <dbReference type="Proteomes" id="UP000702544"/>
    </source>
</evidence>
<dbReference type="SUPFAM" id="SSF82171">
    <property type="entry name" value="DPP6 N-terminal domain-like"/>
    <property type="match status" value="1"/>
</dbReference>
<dbReference type="EMBL" id="JAACAK010000091">
    <property type="protein sequence ID" value="NIR75735.1"/>
    <property type="molecule type" value="Genomic_DNA"/>
</dbReference>
<name>A0AAE5CCJ8_9BACT</name>
<dbReference type="Pfam" id="PF07676">
    <property type="entry name" value="PD40"/>
    <property type="match status" value="4"/>
</dbReference>